<dbReference type="SUPFAM" id="SSF55486">
    <property type="entry name" value="Metalloproteases ('zincins'), catalytic domain"/>
    <property type="match status" value="1"/>
</dbReference>
<evidence type="ECO:0000256" key="4">
    <source>
        <dbReference type="ARBA" id="ARBA00023136"/>
    </source>
</evidence>
<dbReference type="AlphaFoldDB" id="A0A366XWY4"/>
<dbReference type="GO" id="GO:0008237">
    <property type="term" value="F:metallopeptidase activity"/>
    <property type="evidence" value="ECO:0007669"/>
    <property type="project" value="UniProtKB-KW"/>
</dbReference>
<sequence>MKWKGRRASTNVEDRRGRGGKTLVGGGIGGLVIVVIVMLLGGDPTDLLNNTADVNPDSAVPYEETEADRELAEFVSVVLADTEDVWTDIFNENGLDYKEPTLVLYTDSVQSACGLSSSAVGPFYCPGDQKLYIDLNFYNELQNQFQAPGDFAMAYVIAHEVGHHVQTLLGTSDETMPLRQQLSEEEFNKYLVRFELQADYYAGVWAHHAENMNVLEEGDLEEALNAASAVGDDTIQKKAQGYVVPETFTHGTSEQRKKWFYKGFETGTIAGGDTFEAVSFSENRKVALLN</sequence>
<evidence type="ECO:0000256" key="1">
    <source>
        <dbReference type="ARBA" id="ARBA00004167"/>
    </source>
</evidence>
<evidence type="ECO:0000256" key="5">
    <source>
        <dbReference type="SAM" id="Phobius"/>
    </source>
</evidence>
<keyword evidence="4 5" id="KW-0472">Membrane</keyword>
<dbReference type="GO" id="GO:0006508">
    <property type="term" value="P:proteolysis"/>
    <property type="evidence" value="ECO:0007669"/>
    <property type="project" value="UniProtKB-KW"/>
</dbReference>
<accession>A0A366XWY4</accession>
<keyword evidence="7" id="KW-1185">Reference proteome</keyword>
<evidence type="ECO:0000313" key="6">
    <source>
        <dbReference type="EMBL" id="RBW69665.1"/>
    </source>
</evidence>
<name>A0A366XWY4_9BACI</name>
<evidence type="ECO:0000313" key="7">
    <source>
        <dbReference type="Proteomes" id="UP000253314"/>
    </source>
</evidence>
<dbReference type="InterPro" id="IPR007343">
    <property type="entry name" value="Uncharacterised_pept_Zn_put"/>
</dbReference>
<dbReference type="Proteomes" id="UP000253314">
    <property type="component" value="Unassembled WGS sequence"/>
</dbReference>
<dbReference type="EMBL" id="QOCW01000009">
    <property type="protein sequence ID" value="RBW69665.1"/>
    <property type="molecule type" value="Genomic_DNA"/>
</dbReference>
<dbReference type="OrthoDB" id="9774900at2"/>
<dbReference type="PANTHER" id="PTHR30168:SF0">
    <property type="entry name" value="INNER MEMBRANE PROTEIN"/>
    <property type="match status" value="1"/>
</dbReference>
<evidence type="ECO:0000256" key="3">
    <source>
        <dbReference type="ARBA" id="ARBA00022989"/>
    </source>
</evidence>
<dbReference type="GO" id="GO:0016020">
    <property type="term" value="C:membrane"/>
    <property type="evidence" value="ECO:0007669"/>
    <property type="project" value="UniProtKB-SubCell"/>
</dbReference>
<evidence type="ECO:0000256" key="2">
    <source>
        <dbReference type="ARBA" id="ARBA00022692"/>
    </source>
</evidence>
<organism evidence="6 7">
    <name type="scientific">Bacillus taeanensis</name>
    <dbReference type="NCBI Taxonomy" id="273032"/>
    <lineage>
        <taxon>Bacteria</taxon>
        <taxon>Bacillati</taxon>
        <taxon>Bacillota</taxon>
        <taxon>Bacilli</taxon>
        <taxon>Bacillales</taxon>
        <taxon>Bacillaceae</taxon>
        <taxon>Bacillus</taxon>
    </lineage>
</organism>
<feature type="transmembrane region" description="Helical" evidence="5">
    <location>
        <begin position="21"/>
        <end position="41"/>
    </location>
</feature>
<gene>
    <name evidence="6" type="ORF">DS031_10600</name>
</gene>
<keyword evidence="6" id="KW-0378">Hydrolase</keyword>
<dbReference type="PANTHER" id="PTHR30168">
    <property type="entry name" value="PUTATIVE MEMBRANE PROTEIN YPFJ"/>
    <property type="match status" value="1"/>
</dbReference>
<reference evidence="6 7" key="1">
    <citation type="submission" date="2018-07" db="EMBL/GenBank/DDBJ databases">
        <title>Lottiidibacillus patelloidae gen. nov., sp. nov., isolated from the intestinal tract of a marine limpet and the reclassification of B. taeanensis BH030017T, B. algicola KMM 3737T and B. hwajinpoensis SW-72T as genus Lottiidibacillus.</title>
        <authorList>
            <person name="Liu R."/>
            <person name="Huang Z."/>
        </authorList>
    </citation>
    <scope>NUCLEOTIDE SEQUENCE [LARGE SCALE GENOMIC DNA]</scope>
    <source>
        <strain evidence="6 7">BH030017</strain>
    </source>
</reference>
<comment type="caution">
    <text evidence="6">The sequence shown here is derived from an EMBL/GenBank/DDBJ whole genome shotgun (WGS) entry which is preliminary data.</text>
</comment>
<keyword evidence="6" id="KW-0645">Protease</keyword>
<comment type="subcellular location">
    <subcellularLocation>
        <location evidence="1">Membrane</location>
        <topology evidence="1">Single-pass membrane protein</topology>
    </subcellularLocation>
</comment>
<keyword evidence="3 5" id="KW-1133">Transmembrane helix</keyword>
<keyword evidence="6" id="KW-0482">Metalloprotease</keyword>
<dbReference type="RefSeq" id="WP_113806051.1">
    <property type="nucleotide sequence ID" value="NZ_QOCW01000009.1"/>
</dbReference>
<keyword evidence="2 5" id="KW-0812">Transmembrane</keyword>
<dbReference type="Pfam" id="PF04228">
    <property type="entry name" value="Zn_peptidase"/>
    <property type="match status" value="1"/>
</dbReference>
<protein>
    <submittedName>
        <fullName evidence="6">Metalloprotease</fullName>
    </submittedName>
</protein>
<proteinExistence type="predicted"/>